<keyword evidence="2" id="KW-0812">Transmembrane</keyword>
<keyword evidence="2" id="KW-0472">Membrane</keyword>
<protein>
    <recommendedName>
        <fullName evidence="5">TraB family protein</fullName>
    </recommendedName>
</protein>
<dbReference type="PANTHER" id="PTHR21530:SF0">
    <property type="entry name" value="TRAB FAMILY PROTEIN"/>
    <property type="match status" value="1"/>
</dbReference>
<evidence type="ECO:0000256" key="1">
    <source>
        <dbReference type="SAM" id="MobiDB-lite"/>
    </source>
</evidence>
<dbReference type="STRING" id="105231.A0A1Y1HP46"/>
<feature type="transmembrane region" description="Helical" evidence="2">
    <location>
        <begin position="365"/>
        <end position="388"/>
    </location>
</feature>
<evidence type="ECO:0000313" key="4">
    <source>
        <dbReference type="Proteomes" id="UP000054558"/>
    </source>
</evidence>
<dbReference type="OrthoDB" id="48306at2759"/>
<keyword evidence="4" id="KW-1185">Reference proteome</keyword>
<dbReference type="PANTHER" id="PTHR21530">
    <property type="entry name" value="PHEROMONE SHUTDOWN PROTEIN"/>
    <property type="match status" value="1"/>
</dbReference>
<feature type="region of interest" description="Disordered" evidence="1">
    <location>
        <begin position="305"/>
        <end position="330"/>
    </location>
</feature>
<dbReference type="AlphaFoldDB" id="A0A1Y1HP46"/>
<keyword evidence="2" id="KW-1133">Transmembrane helix</keyword>
<proteinExistence type="predicted"/>
<evidence type="ECO:0000256" key="2">
    <source>
        <dbReference type="SAM" id="Phobius"/>
    </source>
</evidence>
<dbReference type="EMBL" id="DF236960">
    <property type="protein sequence ID" value="GAQ78347.1"/>
    <property type="molecule type" value="Genomic_DNA"/>
</dbReference>
<accession>A0A1Y1HP46</accession>
<evidence type="ECO:0008006" key="5">
    <source>
        <dbReference type="Google" id="ProtNLM"/>
    </source>
</evidence>
<dbReference type="InterPro" id="IPR046345">
    <property type="entry name" value="TraB_PrgY-like"/>
</dbReference>
<feature type="compositionally biased region" description="Polar residues" evidence="1">
    <location>
        <begin position="315"/>
        <end position="324"/>
    </location>
</feature>
<evidence type="ECO:0000313" key="3">
    <source>
        <dbReference type="EMBL" id="GAQ78347.1"/>
    </source>
</evidence>
<gene>
    <name evidence="3" type="ORF">KFL_000110445</name>
</gene>
<sequence>MAFVAAFAPRNPYQGSLVYLIGTAHVSKASQDDVRLLIEAVMPDVVAVELDEERLELFECGLMEVVNFAIETTWESLGVSYACDVRSAIHAAAIVGARVLPIDQPTDVTDFRKEGTAQFLKREEPSLNEEERVVRRTAASQLLENQFEAFLNPDHYTKTVAQAFGRIFATFIKGQPAPLDDVEIFQSALNKIVEAARLKGVNGEIVPAFDEKEGPNQYTAVIHERDRFMGLKLANVAAEYTTVVAVVGAVHVPSITARFAQYSTGDYRNPLNKAWAQDVSQETWVDKGRGGAESLLRENALQGGAPEVVGEPGRKQQNLPGEQQKTGREDTSLSLPLLHQAFTFAGAAGASGFVFYKWPIITAELGLGAVTAHGVIMVGLAAFTANWAQLGVYFEDASIELRS</sequence>
<dbReference type="Proteomes" id="UP000054558">
    <property type="component" value="Unassembled WGS sequence"/>
</dbReference>
<reference evidence="3 4" key="1">
    <citation type="journal article" date="2014" name="Nat. Commun.">
        <title>Klebsormidium flaccidum genome reveals primary factors for plant terrestrial adaptation.</title>
        <authorList>
            <person name="Hori K."/>
            <person name="Maruyama F."/>
            <person name="Fujisawa T."/>
            <person name="Togashi T."/>
            <person name="Yamamoto N."/>
            <person name="Seo M."/>
            <person name="Sato S."/>
            <person name="Yamada T."/>
            <person name="Mori H."/>
            <person name="Tajima N."/>
            <person name="Moriyama T."/>
            <person name="Ikeuchi M."/>
            <person name="Watanabe M."/>
            <person name="Wada H."/>
            <person name="Kobayashi K."/>
            <person name="Saito M."/>
            <person name="Masuda T."/>
            <person name="Sasaki-Sekimoto Y."/>
            <person name="Mashiguchi K."/>
            <person name="Awai K."/>
            <person name="Shimojima M."/>
            <person name="Masuda S."/>
            <person name="Iwai M."/>
            <person name="Nobusawa T."/>
            <person name="Narise T."/>
            <person name="Kondo S."/>
            <person name="Saito H."/>
            <person name="Sato R."/>
            <person name="Murakawa M."/>
            <person name="Ihara Y."/>
            <person name="Oshima-Yamada Y."/>
            <person name="Ohtaka K."/>
            <person name="Satoh M."/>
            <person name="Sonobe K."/>
            <person name="Ishii M."/>
            <person name="Ohtani R."/>
            <person name="Kanamori-Sato M."/>
            <person name="Honoki R."/>
            <person name="Miyazaki D."/>
            <person name="Mochizuki H."/>
            <person name="Umetsu J."/>
            <person name="Higashi K."/>
            <person name="Shibata D."/>
            <person name="Kamiya Y."/>
            <person name="Sato N."/>
            <person name="Nakamura Y."/>
            <person name="Tabata S."/>
            <person name="Ida S."/>
            <person name="Kurokawa K."/>
            <person name="Ohta H."/>
        </authorList>
    </citation>
    <scope>NUCLEOTIDE SEQUENCE [LARGE SCALE GENOMIC DNA]</scope>
    <source>
        <strain evidence="3 4">NIES-2285</strain>
    </source>
</reference>
<organism evidence="3 4">
    <name type="scientific">Klebsormidium nitens</name>
    <name type="common">Green alga</name>
    <name type="synonym">Ulothrix nitens</name>
    <dbReference type="NCBI Taxonomy" id="105231"/>
    <lineage>
        <taxon>Eukaryota</taxon>
        <taxon>Viridiplantae</taxon>
        <taxon>Streptophyta</taxon>
        <taxon>Klebsormidiophyceae</taxon>
        <taxon>Klebsormidiales</taxon>
        <taxon>Klebsormidiaceae</taxon>
        <taxon>Klebsormidium</taxon>
    </lineage>
</organism>
<feature type="transmembrane region" description="Helical" evidence="2">
    <location>
        <begin position="337"/>
        <end position="358"/>
    </location>
</feature>
<name>A0A1Y1HP46_KLENI</name>